<gene>
    <name evidence="1" type="ORF">GBAR_LOCUS25676</name>
</gene>
<sequence>YTAVISRNITRIIFELSVDRDGQNTQTILPPVSFPLIPAQCACDTFPPFFEDSYCDSYDINCKSYGVRCEGDIIDGFKVDGLDLDPCDSPPSVTLQIVFKGTPFTVVVSGNTTSELLGSATLTATVWYYDYSMDMQVDFTSDGINRVILYRQKIILDLPSCEPSSAPTTTVTLPPPPATTCEAMESIKTDVAQNYLVRCYFPQDDCWTLTCESIDFTFSLLP</sequence>
<feature type="non-terminal residue" evidence="1">
    <location>
        <position position="222"/>
    </location>
</feature>
<evidence type="ECO:0000313" key="1">
    <source>
        <dbReference type="EMBL" id="CAI8046416.1"/>
    </source>
</evidence>
<dbReference type="Proteomes" id="UP001174909">
    <property type="component" value="Unassembled WGS sequence"/>
</dbReference>
<organism evidence="1 2">
    <name type="scientific">Geodia barretti</name>
    <name type="common">Barrett's horny sponge</name>
    <dbReference type="NCBI Taxonomy" id="519541"/>
    <lineage>
        <taxon>Eukaryota</taxon>
        <taxon>Metazoa</taxon>
        <taxon>Porifera</taxon>
        <taxon>Demospongiae</taxon>
        <taxon>Heteroscleromorpha</taxon>
        <taxon>Tetractinellida</taxon>
        <taxon>Astrophorina</taxon>
        <taxon>Geodiidae</taxon>
        <taxon>Geodia</taxon>
    </lineage>
</organism>
<name>A0AA35TG99_GEOBA</name>
<feature type="non-terminal residue" evidence="1">
    <location>
        <position position="1"/>
    </location>
</feature>
<dbReference type="EMBL" id="CASHTH010003563">
    <property type="protein sequence ID" value="CAI8046416.1"/>
    <property type="molecule type" value="Genomic_DNA"/>
</dbReference>
<reference evidence="1" key="1">
    <citation type="submission" date="2023-03" db="EMBL/GenBank/DDBJ databases">
        <authorList>
            <person name="Steffen K."/>
            <person name="Cardenas P."/>
        </authorList>
    </citation>
    <scope>NUCLEOTIDE SEQUENCE</scope>
</reference>
<evidence type="ECO:0000313" key="2">
    <source>
        <dbReference type="Proteomes" id="UP001174909"/>
    </source>
</evidence>
<protein>
    <submittedName>
        <fullName evidence="1">Uncharacterized protein</fullName>
    </submittedName>
</protein>
<comment type="caution">
    <text evidence="1">The sequence shown here is derived from an EMBL/GenBank/DDBJ whole genome shotgun (WGS) entry which is preliminary data.</text>
</comment>
<dbReference type="AlphaFoldDB" id="A0AA35TG99"/>
<proteinExistence type="predicted"/>
<keyword evidence="2" id="KW-1185">Reference proteome</keyword>
<accession>A0AA35TG99</accession>